<feature type="transmembrane region" description="Helical" evidence="2">
    <location>
        <begin position="105"/>
        <end position="128"/>
    </location>
</feature>
<keyword evidence="2" id="KW-0812">Transmembrane</keyword>
<dbReference type="EMBL" id="NESQ01000464">
    <property type="protein sequence ID" value="PUU72801.1"/>
    <property type="molecule type" value="Genomic_DNA"/>
</dbReference>
<comment type="caution">
    <text evidence="3">The sequence shown here is derived from an EMBL/GenBank/DDBJ whole genome shotgun (WGS) entry which is preliminary data.</text>
</comment>
<dbReference type="AlphaFoldDB" id="A0A2T6ZBD6"/>
<keyword evidence="4" id="KW-1185">Reference proteome</keyword>
<gene>
    <name evidence="3" type="ORF">B9Z19DRAFT_1136697</name>
</gene>
<accession>A0A2T6ZBD6</accession>
<sequence length="134" mass="14343">MNFLLSPRARSSSMGVLGTDRGKGKSDEDGDFNDAPNSLRGKGAGSRPDTTEMARLQPPAARRTAILQPRPLTRSPIFAKIISQWSSIIQKGTSRTIPLVMPKRILVSYITPMASLLGISIGGIYILATGSMGE</sequence>
<dbReference type="STRING" id="42251.A0A2T6ZBD6"/>
<evidence type="ECO:0000256" key="1">
    <source>
        <dbReference type="SAM" id="MobiDB-lite"/>
    </source>
</evidence>
<protein>
    <submittedName>
        <fullName evidence="3">Uncharacterized protein</fullName>
    </submittedName>
</protein>
<name>A0A2T6ZBD6_TUBBO</name>
<reference evidence="3 4" key="1">
    <citation type="submission" date="2017-04" db="EMBL/GenBank/DDBJ databases">
        <title>Draft genome sequence of Tuber borchii Vittad., a whitish edible truffle.</title>
        <authorList>
            <consortium name="DOE Joint Genome Institute"/>
            <person name="Murat C."/>
            <person name="Kuo A."/>
            <person name="Barry K.W."/>
            <person name="Clum A."/>
            <person name="Dockter R.B."/>
            <person name="Fauchery L."/>
            <person name="Iotti M."/>
            <person name="Kohler A."/>
            <person name="Labutti K."/>
            <person name="Lindquist E.A."/>
            <person name="Lipzen A."/>
            <person name="Ohm R.A."/>
            <person name="Wang M."/>
            <person name="Grigoriev I.V."/>
            <person name="Zambonelli A."/>
            <person name="Martin F.M."/>
        </authorList>
    </citation>
    <scope>NUCLEOTIDE SEQUENCE [LARGE SCALE GENOMIC DNA]</scope>
    <source>
        <strain evidence="3 4">Tbo3840</strain>
    </source>
</reference>
<evidence type="ECO:0000256" key="2">
    <source>
        <dbReference type="SAM" id="Phobius"/>
    </source>
</evidence>
<proteinExistence type="predicted"/>
<organism evidence="3 4">
    <name type="scientific">Tuber borchii</name>
    <name type="common">White truffle</name>
    <dbReference type="NCBI Taxonomy" id="42251"/>
    <lineage>
        <taxon>Eukaryota</taxon>
        <taxon>Fungi</taxon>
        <taxon>Dikarya</taxon>
        <taxon>Ascomycota</taxon>
        <taxon>Pezizomycotina</taxon>
        <taxon>Pezizomycetes</taxon>
        <taxon>Pezizales</taxon>
        <taxon>Tuberaceae</taxon>
        <taxon>Tuber</taxon>
    </lineage>
</organism>
<dbReference type="Proteomes" id="UP000244722">
    <property type="component" value="Unassembled WGS sequence"/>
</dbReference>
<feature type="region of interest" description="Disordered" evidence="1">
    <location>
        <begin position="1"/>
        <end position="62"/>
    </location>
</feature>
<keyword evidence="2" id="KW-1133">Transmembrane helix</keyword>
<evidence type="ECO:0000313" key="3">
    <source>
        <dbReference type="EMBL" id="PUU72801.1"/>
    </source>
</evidence>
<keyword evidence="2" id="KW-0472">Membrane</keyword>
<evidence type="ECO:0000313" key="4">
    <source>
        <dbReference type="Proteomes" id="UP000244722"/>
    </source>
</evidence>